<dbReference type="EMBL" id="JAVCWF010000001">
    <property type="protein sequence ID" value="MDQ7938314.1"/>
    <property type="molecule type" value="Genomic_DNA"/>
</dbReference>
<reference evidence="2 3" key="1">
    <citation type="journal article" date="2023" name="Int. J. Syst. Evol. Microbiol.">
        <title>Lactiplantibacillus brownii sp. nov., a novel psychrotolerant species isolated from sauerkraut.</title>
        <authorList>
            <person name="Heng Y.C."/>
            <person name="Silvaraju S."/>
            <person name="Lee J.K.Y."/>
            <person name="Kittelmann S."/>
        </authorList>
    </citation>
    <scope>NUCLEOTIDE SEQUENCE [LARGE SCALE GENOMIC DNA]</scope>
    <source>
        <strain evidence="2 3">WILCCON 0030</strain>
    </source>
</reference>
<evidence type="ECO:0000313" key="3">
    <source>
        <dbReference type="Proteomes" id="UP001227831"/>
    </source>
</evidence>
<comment type="caution">
    <text evidence="2">The sequence shown here is derived from an EMBL/GenBank/DDBJ whole genome shotgun (WGS) entry which is preliminary data.</text>
</comment>
<accession>A0ABU1ABK5</accession>
<feature type="transmembrane region" description="Helical" evidence="1">
    <location>
        <begin position="35"/>
        <end position="52"/>
    </location>
</feature>
<feature type="transmembrane region" description="Helical" evidence="1">
    <location>
        <begin position="87"/>
        <end position="105"/>
    </location>
</feature>
<dbReference type="Proteomes" id="UP001227831">
    <property type="component" value="Unassembled WGS sequence"/>
</dbReference>
<keyword evidence="1" id="KW-0812">Transmembrane</keyword>
<evidence type="ECO:0008006" key="4">
    <source>
        <dbReference type="Google" id="ProtNLM"/>
    </source>
</evidence>
<name>A0ABU1ABK5_9LACO</name>
<proteinExistence type="predicted"/>
<protein>
    <recommendedName>
        <fullName evidence="4">Integral membrane protein</fullName>
    </recommendedName>
</protein>
<dbReference type="RefSeq" id="WP_308704005.1">
    <property type="nucleotide sequence ID" value="NZ_AP027463.1"/>
</dbReference>
<evidence type="ECO:0000313" key="2">
    <source>
        <dbReference type="EMBL" id="MDQ7938314.1"/>
    </source>
</evidence>
<evidence type="ECO:0000256" key="1">
    <source>
        <dbReference type="SAM" id="Phobius"/>
    </source>
</evidence>
<keyword evidence="3" id="KW-1185">Reference proteome</keyword>
<feature type="transmembrane region" description="Helical" evidence="1">
    <location>
        <begin position="59"/>
        <end position="81"/>
    </location>
</feature>
<sequence>MTFADWFNFKGRVKHDQVLVKTVDGQQDTKVVRGSFNWLAFLFTWFFALFSFRYRTPFFIIKALVPFLALMTVNMLVQALFTTNVQLAINILGAVWYGAMFNTWFRNQLLVNGYQVQKNAA</sequence>
<gene>
    <name evidence="2" type="ORF">RA086_11910</name>
</gene>
<keyword evidence="1" id="KW-0472">Membrane</keyword>
<organism evidence="2 3">
    <name type="scientific">Lactiplantibacillus brownii</name>
    <dbReference type="NCBI Taxonomy" id="3069269"/>
    <lineage>
        <taxon>Bacteria</taxon>
        <taxon>Bacillati</taxon>
        <taxon>Bacillota</taxon>
        <taxon>Bacilli</taxon>
        <taxon>Lactobacillales</taxon>
        <taxon>Lactobacillaceae</taxon>
        <taxon>Lactiplantibacillus</taxon>
    </lineage>
</organism>
<keyword evidence="1" id="KW-1133">Transmembrane helix</keyword>